<dbReference type="EMBL" id="GBXM01001203">
    <property type="protein sequence ID" value="JAI07375.1"/>
    <property type="molecule type" value="Transcribed_RNA"/>
</dbReference>
<proteinExistence type="predicted"/>
<name>A0A0E9XXK3_ANGAN</name>
<reference evidence="1" key="2">
    <citation type="journal article" date="2015" name="Fish Shellfish Immunol.">
        <title>Early steps in the European eel (Anguilla anguilla)-Vibrio vulnificus interaction in the gills: Role of the RtxA13 toxin.</title>
        <authorList>
            <person name="Callol A."/>
            <person name="Pajuelo D."/>
            <person name="Ebbesson L."/>
            <person name="Teles M."/>
            <person name="MacKenzie S."/>
            <person name="Amaro C."/>
        </authorList>
    </citation>
    <scope>NUCLEOTIDE SEQUENCE</scope>
</reference>
<reference evidence="1" key="1">
    <citation type="submission" date="2014-11" db="EMBL/GenBank/DDBJ databases">
        <authorList>
            <person name="Amaro Gonzalez C."/>
        </authorList>
    </citation>
    <scope>NUCLEOTIDE SEQUENCE</scope>
</reference>
<sequence length="40" mass="4871">MHKPVKRKVLIHYITLHYRHLADALIQSDVQQVHRFHPIM</sequence>
<dbReference type="AlphaFoldDB" id="A0A0E9XXK3"/>
<evidence type="ECO:0000313" key="1">
    <source>
        <dbReference type="EMBL" id="JAI07375.1"/>
    </source>
</evidence>
<protein>
    <submittedName>
        <fullName evidence="1">Uncharacterized protein</fullName>
    </submittedName>
</protein>
<organism evidence="1">
    <name type="scientific">Anguilla anguilla</name>
    <name type="common">European freshwater eel</name>
    <name type="synonym">Muraena anguilla</name>
    <dbReference type="NCBI Taxonomy" id="7936"/>
    <lineage>
        <taxon>Eukaryota</taxon>
        <taxon>Metazoa</taxon>
        <taxon>Chordata</taxon>
        <taxon>Craniata</taxon>
        <taxon>Vertebrata</taxon>
        <taxon>Euteleostomi</taxon>
        <taxon>Actinopterygii</taxon>
        <taxon>Neopterygii</taxon>
        <taxon>Teleostei</taxon>
        <taxon>Anguilliformes</taxon>
        <taxon>Anguillidae</taxon>
        <taxon>Anguilla</taxon>
    </lineage>
</organism>
<accession>A0A0E9XXK3</accession>